<proteinExistence type="predicted"/>
<feature type="domain" description="N-acetyltransferase" evidence="1">
    <location>
        <begin position="10"/>
        <end position="154"/>
    </location>
</feature>
<dbReference type="Proteomes" id="UP000887566">
    <property type="component" value="Unplaced"/>
</dbReference>
<reference evidence="3" key="1">
    <citation type="submission" date="2022-11" db="UniProtKB">
        <authorList>
            <consortium name="WormBaseParasite"/>
        </authorList>
    </citation>
    <scope>IDENTIFICATION</scope>
</reference>
<dbReference type="GO" id="GO:0016747">
    <property type="term" value="F:acyltransferase activity, transferring groups other than amino-acyl groups"/>
    <property type="evidence" value="ECO:0007669"/>
    <property type="project" value="InterPro"/>
</dbReference>
<dbReference type="InterPro" id="IPR016181">
    <property type="entry name" value="Acyl_CoA_acyltransferase"/>
</dbReference>
<dbReference type="PANTHER" id="PTHR47237:SF1">
    <property type="entry name" value="SLL0310 PROTEIN"/>
    <property type="match status" value="1"/>
</dbReference>
<dbReference type="PROSITE" id="PS51186">
    <property type="entry name" value="GNAT"/>
    <property type="match status" value="1"/>
</dbReference>
<dbReference type="Pfam" id="PF00583">
    <property type="entry name" value="Acetyltransf_1"/>
    <property type="match status" value="1"/>
</dbReference>
<evidence type="ECO:0000313" key="2">
    <source>
        <dbReference type="Proteomes" id="UP000887566"/>
    </source>
</evidence>
<dbReference type="InterPro" id="IPR052729">
    <property type="entry name" value="Acyl/Acetyltrans_Enzymes"/>
</dbReference>
<dbReference type="AlphaFoldDB" id="A0A914VW36"/>
<dbReference type="CDD" id="cd04301">
    <property type="entry name" value="NAT_SF"/>
    <property type="match status" value="1"/>
</dbReference>
<name>A0A914VW36_9BILA</name>
<dbReference type="InterPro" id="IPR041496">
    <property type="entry name" value="YitH/HolE_GNAT"/>
</dbReference>
<dbReference type="PANTHER" id="PTHR47237">
    <property type="entry name" value="SLL0310 PROTEIN"/>
    <property type="match status" value="1"/>
</dbReference>
<keyword evidence="2" id="KW-1185">Reference proteome</keyword>
<sequence>MAECNDVDVQIVTDLSEVHWNGIAQLYADEEWFMFPKEMVELKTKFSWSHAVVAVNREGRIVGLLTWSEAPTASVHYVSTYLVASGYRGHGIGARMWDQMMKRVTPGRILGIDADPDMVEKYRSREFPYRSEHGAYRISFSTESALVACKKALGDADENVTSQIQIVAMSDDLIEQMIAYDQGLCGRNRETFWREYLKMDCVATKVALRQGKVVGFCCRAPFHQETKRLGPLFADSFEIGVSLLSHMCDFTGRLAAIRPQRDECPFLQFLLQHTDCKLDSAANRSFSRKCPDEDRVD</sequence>
<dbReference type="Gene3D" id="3.40.630.90">
    <property type="match status" value="1"/>
</dbReference>
<organism evidence="2 3">
    <name type="scientific">Plectus sambesii</name>
    <dbReference type="NCBI Taxonomy" id="2011161"/>
    <lineage>
        <taxon>Eukaryota</taxon>
        <taxon>Metazoa</taxon>
        <taxon>Ecdysozoa</taxon>
        <taxon>Nematoda</taxon>
        <taxon>Chromadorea</taxon>
        <taxon>Plectida</taxon>
        <taxon>Plectina</taxon>
        <taxon>Plectoidea</taxon>
        <taxon>Plectidae</taxon>
        <taxon>Plectus</taxon>
    </lineage>
</organism>
<protein>
    <submittedName>
        <fullName evidence="3">N-acetyltransferase domain-containing protein</fullName>
    </submittedName>
</protein>
<accession>A0A914VW36</accession>
<evidence type="ECO:0000313" key="3">
    <source>
        <dbReference type="WBParaSite" id="PSAMB.scaffold2599size25338.g18424.t1"/>
    </source>
</evidence>
<dbReference type="WBParaSite" id="PSAMB.scaffold2599size25338.g18424.t1">
    <property type="protein sequence ID" value="PSAMB.scaffold2599size25338.g18424.t1"/>
    <property type="gene ID" value="PSAMB.scaffold2599size25338.g18424"/>
</dbReference>
<dbReference type="InterPro" id="IPR000182">
    <property type="entry name" value="GNAT_dom"/>
</dbReference>
<dbReference type="SUPFAM" id="SSF55729">
    <property type="entry name" value="Acyl-CoA N-acyltransferases (Nat)"/>
    <property type="match status" value="1"/>
</dbReference>
<evidence type="ECO:0000259" key="1">
    <source>
        <dbReference type="PROSITE" id="PS51186"/>
    </source>
</evidence>
<dbReference type="Gene3D" id="3.40.630.30">
    <property type="match status" value="1"/>
</dbReference>
<dbReference type="Pfam" id="PF18014">
    <property type="entry name" value="Acetyltransf_18"/>
    <property type="match status" value="1"/>
</dbReference>